<dbReference type="EMBL" id="KI894026">
    <property type="protein sequence ID" value="OCF21825.1"/>
    <property type="molecule type" value="Genomic_DNA"/>
</dbReference>
<accession>A0A1B9FST2</accession>
<keyword evidence="2" id="KW-0732">Signal</keyword>
<dbReference type="PROSITE" id="PS51767">
    <property type="entry name" value="PEPTIDASE_A1"/>
    <property type="match status" value="1"/>
</dbReference>
<dbReference type="AlphaFoldDB" id="A0A1B9FST2"/>
<comment type="similarity">
    <text evidence="1">Belongs to the peptidase A1 family.</text>
</comment>
<reference evidence="4" key="1">
    <citation type="submission" date="2013-07" db="EMBL/GenBank/DDBJ databases">
        <title>The Genome Sequence of Cryptococcus bestiolae CBS10118.</title>
        <authorList>
            <consortium name="The Broad Institute Genome Sequencing Platform"/>
            <person name="Cuomo C."/>
            <person name="Litvintseva A."/>
            <person name="Chen Y."/>
            <person name="Heitman J."/>
            <person name="Sun S."/>
            <person name="Springer D."/>
            <person name="Dromer F."/>
            <person name="Young S.K."/>
            <person name="Zeng Q."/>
            <person name="Gargeya S."/>
            <person name="Fitzgerald M."/>
            <person name="Abouelleil A."/>
            <person name="Alvarado L."/>
            <person name="Berlin A.M."/>
            <person name="Chapman S.B."/>
            <person name="Dewar J."/>
            <person name="Goldberg J."/>
            <person name="Griggs A."/>
            <person name="Gujja S."/>
            <person name="Hansen M."/>
            <person name="Howarth C."/>
            <person name="Imamovic A."/>
            <person name="Larimer J."/>
            <person name="McCowan C."/>
            <person name="Murphy C."/>
            <person name="Pearson M."/>
            <person name="Priest M."/>
            <person name="Roberts A."/>
            <person name="Saif S."/>
            <person name="Shea T."/>
            <person name="Sykes S."/>
            <person name="Wortman J."/>
            <person name="Nusbaum C."/>
            <person name="Birren B."/>
        </authorList>
    </citation>
    <scope>NUCLEOTIDE SEQUENCE [LARGE SCALE GENOMIC DNA]</scope>
    <source>
        <strain evidence="4">CBS 10118</strain>
    </source>
</reference>
<dbReference type="GO" id="GO:0006508">
    <property type="term" value="P:proteolysis"/>
    <property type="evidence" value="ECO:0007669"/>
    <property type="project" value="InterPro"/>
</dbReference>
<evidence type="ECO:0000256" key="1">
    <source>
        <dbReference type="ARBA" id="ARBA00007447"/>
    </source>
</evidence>
<dbReference type="InterPro" id="IPR021109">
    <property type="entry name" value="Peptidase_aspartic_dom_sf"/>
</dbReference>
<evidence type="ECO:0000256" key="2">
    <source>
        <dbReference type="SAM" id="SignalP"/>
    </source>
</evidence>
<protein>
    <recommendedName>
        <fullName evidence="3">Peptidase A1 domain-containing protein</fullName>
    </recommendedName>
</protein>
<evidence type="ECO:0000313" key="4">
    <source>
        <dbReference type="EMBL" id="OCF21825.1"/>
    </source>
</evidence>
<gene>
    <name evidence="4" type="ORF">I302_08604</name>
</gene>
<dbReference type="Pfam" id="PF00026">
    <property type="entry name" value="Asp"/>
    <property type="match status" value="1"/>
</dbReference>
<dbReference type="Gene3D" id="2.40.70.10">
    <property type="entry name" value="Acid Proteases"/>
    <property type="match status" value="2"/>
</dbReference>
<feature type="chain" id="PRO_5008626414" description="Peptidase A1 domain-containing protein" evidence="2">
    <location>
        <begin position="28"/>
        <end position="385"/>
    </location>
</feature>
<reference evidence="4" key="2">
    <citation type="submission" date="2014-01" db="EMBL/GenBank/DDBJ databases">
        <title>Evolution of pathogenesis and genome organization in the Tremellales.</title>
        <authorList>
            <person name="Cuomo C."/>
            <person name="Litvintseva A."/>
            <person name="Heitman J."/>
            <person name="Chen Y."/>
            <person name="Sun S."/>
            <person name="Springer D."/>
            <person name="Dromer F."/>
            <person name="Young S."/>
            <person name="Zeng Q."/>
            <person name="Chapman S."/>
            <person name="Gujja S."/>
            <person name="Saif S."/>
            <person name="Birren B."/>
        </authorList>
    </citation>
    <scope>NUCLEOTIDE SEQUENCE</scope>
    <source>
        <strain evidence="4">CBS 10118</strain>
    </source>
</reference>
<organism evidence="4">
    <name type="scientific">Kwoniella bestiolae CBS 10118</name>
    <dbReference type="NCBI Taxonomy" id="1296100"/>
    <lineage>
        <taxon>Eukaryota</taxon>
        <taxon>Fungi</taxon>
        <taxon>Dikarya</taxon>
        <taxon>Basidiomycota</taxon>
        <taxon>Agaricomycotina</taxon>
        <taxon>Tremellomycetes</taxon>
        <taxon>Tremellales</taxon>
        <taxon>Cryptococcaceae</taxon>
        <taxon>Kwoniella</taxon>
    </lineage>
</organism>
<dbReference type="GO" id="GO:0004190">
    <property type="term" value="F:aspartic-type endopeptidase activity"/>
    <property type="evidence" value="ECO:0007669"/>
    <property type="project" value="InterPro"/>
</dbReference>
<sequence length="385" mass="40405">MIPTLSTSNFLLIYLAGLDALLGFTSAAPVIPESQAISTSSTKRADAEVIPLKEVGDGSAYTVNMVIDGILLPIHIDTGSSQLWVAHSSCKTCADAQMTSIDAEVSDNCAGQEKIEYAAGSVSGCLVNTSISLGDHTLDNYSVLAATEVSEEIATNGDLYSGTLGLADDSLTNSGGPTLISQLYQQGQLGSPEVGFYLPGKEQNGTEGEMALGNPTSSNHIGTSEPVVLPRAVKEDGVYTVNLDEVKIDADSIAAEQVAVLDTGSIGIGIPSKVSQDIFKQIYGEVRDEDGGKKVACTPGDNNTTSTLTFTFGGKPFGIPYADLVSDPENDGECWALIGAYEGVSSAWSVDDSDEKWVLGDAFLHNLYHTVNVQTGEVKLFAIKE</sequence>
<dbReference type="STRING" id="1296100.A0A1B9FST2"/>
<dbReference type="CDD" id="cd05471">
    <property type="entry name" value="pepsin_like"/>
    <property type="match status" value="1"/>
</dbReference>
<name>A0A1B9FST2_9TREE</name>
<feature type="domain" description="Peptidase A1" evidence="3">
    <location>
        <begin position="61"/>
        <end position="381"/>
    </location>
</feature>
<dbReference type="InterPro" id="IPR033121">
    <property type="entry name" value="PEPTIDASE_A1"/>
</dbReference>
<evidence type="ECO:0000259" key="3">
    <source>
        <dbReference type="PROSITE" id="PS51767"/>
    </source>
</evidence>
<dbReference type="PANTHER" id="PTHR47966:SF51">
    <property type="entry name" value="BETA-SITE APP-CLEAVING ENZYME, ISOFORM A-RELATED"/>
    <property type="match status" value="1"/>
</dbReference>
<feature type="signal peptide" evidence="2">
    <location>
        <begin position="1"/>
        <end position="27"/>
    </location>
</feature>
<dbReference type="InterPro" id="IPR034164">
    <property type="entry name" value="Pepsin-like_dom"/>
</dbReference>
<dbReference type="SUPFAM" id="SSF50630">
    <property type="entry name" value="Acid proteases"/>
    <property type="match status" value="1"/>
</dbReference>
<dbReference type="InterPro" id="IPR001461">
    <property type="entry name" value="Aspartic_peptidase_A1"/>
</dbReference>
<dbReference type="PANTHER" id="PTHR47966">
    <property type="entry name" value="BETA-SITE APP-CLEAVING ENZYME, ISOFORM A-RELATED"/>
    <property type="match status" value="1"/>
</dbReference>
<proteinExistence type="inferred from homology"/>
<dbReference type="OrthoDB" id="2564637at2759"/>
<dbReference type="VEuPathDB" id="FungiDB:I302_08604"/>
<dbReference type="PRINTS" id="PR00792">
    <property type="entry name" value="PEPSIN"/>
</dbReference>